<proteinExistence type="inferred from homology"/>
<keyword evidence="4" id="KW-0235">DNA replication</keyword>
<dbReference type="RefSeq" id="WP_021828258.1">
    <property type="nucleotide sequence ID" value="NZ_CP015840.1"/>
</dbReference>
<name>A0A173DZS9_9CHLA</name>
<evidence type="ECO:0000256" key="7">
    <source>
        <dbReference type="ARBA" id="ARBA00049244"/>
    </source>
</evidence>
<dbReference type="GO" id="GO:0003677">
    <property type="term" value="F:DNA binding"/>
    <property type="evidence" value="ECO:0007669"/>
    <property type="project" value="InterPro"/>
</dbReference>
<dbReference type="EMBL" id="CP015840">
    <property type="protein sequence ID" value="ANG66440.1"/>
    <property type="molecule type" value="Genomic_DNA"/>
</dbReference>
<keyword evidence="5" id="KW-0239">DNA-directed DNA polymerase</keyword>
<dbReference type="AlphaFoldDB" id="A0A173DZS9"/>
<sequence length="310" mass="36001">MQDYTSFEDLVRLFQEKIPSFVVIGSNSEEDKHVCMELLVSGKIQEFDGFGLAISDVSQWTDSYGLFSSRETISIYRAEKFSQPMRDFLIHYAKNPHPHLTFVLFTTKQAYFQDLKKCLPTAIFLSLFGEWPSDREKRMATLLVQKAASLGISCSSALASAFVKKFPQKEVHYLLGEFHKLLCSIGSRKVLEYKDVEGVEKEEHVSLWKFRDAILQRKVQDSQTFLHFLLYEHGEDPLELIMFLRGQCLYGLRALEENNKDQKNRLFSVYGKERLYQALSHLFYIESLIKNNVQDARIAIETLLIRVVRL</sequence>
<dbReference type="Proteomes" id="UP000019147">
    <property type="component" value="Chromosome"/>
</dbReference>
<dbReference type="GeneID" id="81478437"/>
<dbReference type="PANTHER" id="PTHR34388">
    <property type="entry name" value="DNA POLYMERASE III SUBUNIT DELTA"/>
    <property type="match status" value="1"/>
</dbReference>
<evidence type="ECO:0000313" key="9">
    <source>
        <dbReference type="Proteomes" id="UP000019147"/>
    </source>
</evidence>
<gene>
    <name evidence="8" type="ORF">M787_003840</name>
</gene>
<dbReference type="InterPro" id="IPR008921">
    <property type="entry name" value="DNA_pol3_clamp-load_cplx_C"/>
</dbReference>
<accession>A0A173DZS9</accession>
<dbReference type="SUPFAM" id="SSF48019">
    <property type="entry name" value="post-AAA+ oligomerization domain-like"/>
    <property type="match status" value="1"/>
</dbReference>
<dbReference type="EC" id="2.7.7.7" evidence="1"/>
<dbReference type="GO" id="GO:0009360">
    <property type="term" value="C:DNA polymerase III complex"/>
    <property type="evidence" value="ECO:0007669"/>
    <property type="project" value="TreeGrafter"/>
</dbReference>
<dbReference type="OrthoDB" id="17481at2"/>
<dbReference type="GO" id="GO:0003887">
    <property type="term" value="F:DNA-directed DNA polymerase activity"/>
    <property type="evidence" value="ECO:0007669"/>
    <property type="project" value="UniProtKB-KW"/>
</dbReference>
<keyword evidence="3" id="KW-0548">Nucleotidyltransferase</keyword>
<organism evidence="8 9">
    <name type="scientific">Chlamydia gallinacea 08-1274/3</name>
    <dbReference type="NCBI Taxonomy" id="1143323"/>
    <lineage>
        <taxon>Bacteria</taxon>
        <taxon>Pseudomonadati</taxon>
        <taxon>Chlamydiota</taxon>
        <taxon>Chlamydiia</taxon>
        <taxon>Chlamydiales</taxon>
        <taxon>Chlamydiaceae</taxon>
        <taxon>Chlamydia/Chlamydophila group</taxon>
        <taxon>Chlamydia</taxon>
    </lineage>
</organism>
<evidence type="ECO:0000256" key="1">
    <source>
        <dbReference type="ARBA" id="ARBA00012417"/>
    </source>
</evidence>
<dbReference type="eggNOG" id="COG1466">
    <property type="taxonomic scope" value="Bacteria"/>
</dbReference>
<comment type="catalytic activity">
    <reaction evidence="7">
        <text>DNA(n) + a 2'-deoxyribonucleoside 5'-triphosphate = DNA(n+1) + diphosphate</text>
        <dbReference type="Rhea" id="RHEA:22508"/>
        <dbReference type="Rhea" id="RHEA-COMP:17339"/>
        <dbReference type="Rhea" id="RHEA-COMP:17340"/>
        <dbReference type="ChEBI" id="CHEBI:33019"/>
        <dbReference type="ChEBI" id="CHEBI:61560"/>
        <dbReference type="ChEBI" id="CHEBI:173112"/>
        <dbReference type="EC" id="2.7.7.7"/>
    </reaction>
</comment>
<evidence type="ECO:0000256" key="3">
    <source>
        <dbReference type="ARBA" id="ARBA00022695"/>
    </source>
</evidence>
<dbReference type="KEGG" id="cgz:M787_003840"/>
<dbReference type="InterPro" id="IPR005790">
    <property type="entry name" value="DNA_polIII_delta"/>
</dbReference>
<evidence type="ECO:0000256" key="6">
    <source>
        <dbReference type="ARBA" id="ARBA00034754"/>
    </source>
</evidence>
<dbReference type="PANTHER" id="PTHR34388:SF1">
    <property type="entry name" value="DNA POLYMERASE III SUBUNIT DELTA"/>
    <property type="match status" value="1"/>
</dbReference>
<dbReference type="GO" id="GO:0006261">
    <property type="term" value="P:DNA-templated DNA replication"/>
    <property type="evidence" value="ECO:0007669"/>
    <property type="project" value="TreeGrafter"/>
</dbReference>
<evidence type="ECO:0000256" key="5">
    <source>
        <dbReference type="ARBA" id="ARBA00022932"/>
    </source>
</evidence>
<dbReference type="STRING" id="1143323.M787_003840"/>
<protein>
    <recommendedName>
        <fullName evidence="1">DNA-directed DNA polymerase</fullName>
        <ecNumber evidence="1">2.7.7.7</ecNumber>
    </recommendedName>
</protein>
<evidence type="ECO:0000256" key="2">
    <source>
        <dbReference type="ARBA" id="ARBA00022679"/>
    </source>
</evidence>
<comment type="similarity">
    <text evidence="6">Belongs to the DNA polymerase HolA subunit family.</text>
</comment>
<evidence type="ECO:0000313" key="8">
    <source>
        <dbReference type="EMBL" id="ANG66440.1"/>
    </source>
</evidence>
<evidence type="ECO:0000256" key="4">
    <source>
        <dbReference type="ARBA" id="ARBA00022705"/>
    </source>
</evidence>
<keyword evidence="2" id="KW-0808">Transferase</keyword>
<reference evidence="8 9" key="1">
    <citation type="journal article" date="2014" name="Syst. Appl. Microbiol.">
        <title>Evidence for the existence of two new members of the family Chlamydiaceae and proposal of Chlamydia avium sp. nov. and Chlamydia gallinacea sp. nov.</title>
        <authorList>
            <person name="Sachse K."/>
            <person name="Laroucau K."/>
            <person name="Riege K."/>
            <person name="Wehner S."/>
            <person name="Dilcher M."/>
            <person name="Creasy H.H."/>
            <person name="Weidmann M."/>
            <person name="Myers G."/>
            <person name="Vorimore F."/>
            <person name="Vicari N."/>
            <person name="Magnino S."/>
            <person name="Liebler-Tenorio E."/>
            <person name="Ruettger A."/>
            <person name="Bavoil P.M."/>
            <person name="Hufert F.T."/>
            <person name="Rossello-Mora R."/>
            <person name="Marz M."/>
        </authorList>
    </citation>
    <scope>NUCLEOTIDE SEQUENCE [LARGE SCALE GENOMIC DNA]</scope>
    <source>
        <strain evidence="8 9">08-1274/3</strain>
    </source>
</reference>